<keyword evidence="1" id="KW-0040">ANK repeat</keyword>
<sequence length="391" mass="44095">MQSPPSLSHYKSMAQNIDWYIDDEAFFATRSTEEISRILENVTLNPTQFIKLFSKIYYMNESASIYNILQSVKLKLECDKTTVCNVLKTVAVITNIEFFNTIAYFIKHPHSRSSIKSKTEILLPKIVGNIEESSTPKESVSYTARNDDNAENCLRPTESVDQPDSNTKSKNQTNSSNEIDSALELTSISNQHGISKSTSSVTYISPPILENIPAAPENLRKLRTIEKSSDNFYIIYGILSKSMKENDVTTIKGAVDEGYDKVRLINENNMILWAARNGDLNLVKTLHEFGSDVNSVDDSRRNILHNFCMRGNLEGVKYATEFFDINEVNNDNSSALHFAAYNDRADVCEFLCKLPNIQKNIQDSSGKTPLMIAKENKNQKCIDVLTKFGCL</sequence>
<reference evidence="3" key="1">
    <citation type="submission" date="2006-10" db="EMBL/GenBank/DDBJ databases">
        <authorList>
            <person name="Amadeo P."/>
            <person name="Zhao Q."/>
            <person name="Wortman J."/>
            <person name="Fraser-Liggett C."/>
            <person name="Carlton J."/>
        </authorList>
    </citation>
    <scope>NUCLEOTIDE SEQUENCE</scope>
    <source>
        <strain evidence="3">G3</strain>
    </source>
</reference>
<dbReference type="PANTHER" id="PTHR24164:SF4">
    <property type="entry name" value="RELA-ASSOCIATED INHIBITOR"/>
    <property type="match status" value="1"/>
</dbReference>
<dbReference type="VEuPathDB" id="TrichDB:TVAG_222290"/>
<dbReference type="eggNOG" id="KOG0782">
    <property type="taxonomic scope" value="Eukaryota"/>
</dbReference>
<protein>
    <submittedName>
        <fullName evidence="3">Uncharacterized protein</fullName>
    </submittedName>
</protein>
<gene>
    <name evidence="3" type="ORF">TVAG_222290</name>
</gene>
<name>A2G0N5_TRIV3</name>
<dbReference type="VEuPathDB" id="TrichDB:TVAGG3_0891900"/>
<dbReference type="RefSeq" id="XP_001302205.1">
    <property type="nucleotide sequence ID" value="XM_001302204.1"/>
</dbReference>
<dbReference type="SMR" id="A2G0N5"/>
<dbReference type="PROSITE" id="PS50088">
    <property type="entry name" value="ANK_REPEAT"/>
    <property type="match status" value="1"/>
</dbReference>
<dbReference type="GO" id="GO:0006355">
    <property type="term" value="P:regulation of DNA-templated transcription"/>
    <property type="evidence" value="ECO:0007669"/>
    <property type="project" value="InterPro"/>
</dbReference>
<reference evidence="3" key="2">
    <citation type="journal article" date="2007" name="Science">
        <title>Draft genome sequence of the sexually transmitted pathogen Trichomonas vaginalis.</title>
        <authorList>
            <person name="Carlton J.M."/>
            <person name="Hirt R.P."/>
            <person name="Silva J.C."/>
            <person name="Delcher A.L."/>
            <person name="Schatz M."/>
            <person name="Zhao Q."/>
            <person name="Wortman J.R."/>
            <person name="Bidwell S.L."/>
            <person name="Alsmark U.C.M."/>
            <person name="Besteiro S."/>
            <person name="Sicheritz-Ponten T."/>
            <person name="Noel C.J."/>
            <person name="Dacks J.B."/>
            <person name="Foster P.G."/>
            <person name="Simillion C."/>
            <person name="Van de Peer Y."/>
            <person name="Miranda-Saavedra D."/>
            <person name="Barton G.J."/>
            <person name="Westrop G.D."/>
            <person name="Mueller S."/>
            <person name="Dessi D."/>
            <person name="Fiori P.L."/>
            <person name="Ren Q."/>
            <person name="Paulsen I."/>
            <person name="Zhang H."/>
            <person name="Bastida-Corcuera F.D."/>
            <person name="Simoes-Barbosa A."/>
            <person name="Brown M.T."/>
            <person name="Hayes R.D."/>
            <person name="Mukherjee M."/>
            <person name="Okumura C.Y."/>
            <person name="Schneider R."/>
            <person name="Smith A.J."/>
            <person name="Vanacova S."/>
            <person name="Villalvazo M."/>
            <person name="Haas B.J."/>
            <person name="Pertea M."/>
            <person name="Feldblyum T.V."/>
            <person name="Utterback T.R."/>
            <person name="Shu C.L."/>
            <person name="Osoegawa K."/>
            <person name="de Jong P.J."/>
            <person name="Hrdy I."/>
            <person name="Horvathova L."/>
            <person name="Zubacova Z."/>
            <person name="Dolezal P."/>
            <person name="Malik S.B."/>
            <person name="Logsdon J.M. Jr."/>
            <person name="Henze K."/>
            <person name="Gupta A."/>
            <person name="Wang C.C."/>
            <person name="Dunne R.L."/>
            <person name="Upcroft J.A."/>
            <person name="Upcroft P."/>
            <person name="White O."/>
            <person name="Salzberg S.L."/>
            <person name="Tang P."/>
            <person name="Chiu C.-H."/>
            <person name="Lee Y.-S."/>
            <person name="Embley T.M."/>
            <person name="Coombs G.H."/>
            <person name="Mottram J.C."/>
            <person name="Tachezy J."/>
            <person name="Fraser-Liggett C.M."/>
            <person name="Johnson P.J."/>
        </authorList>
    </citation>
    <scope>NUCLEOTIDE SEQUENCE [LARGE SCALE GENOMIC DNA]</scope>
    <source>
        <strain evidence="3">G3</strain>
    </source>
</reference>
<evidence type="ECO:0000313" key="4">
    <source>
        <dbReference type="Proteomes" id="UP000001542"/>
    </source>
</evidence>
<dbReference type="KEGG" id="tva:4746944"/>
<keyword evidence="4" id="KW-1185">Reference proteome</keyword>
<dbReference type="EMBL" id="DS114215">
    <property type="protein sequence ID" value="EAX89275.1"/>
    <property type="molecule type" value="Genomic_DNA"/>
</dbReference>
<dbReference type="InterPro" id="IPR036770">
    <property type="entry name" value="Ankyrin_rpt-contain_sf"/>
</dbReference>
<dbReference type="STRING" id="5722.A2G0N5"/>
<dbReference type="Pfam" id="PF12796">
    <property type="entry name" value="Ank_2"/>
    <property type="match status" value="1"/>
</dbReference>
<dbReference type="AlphaFoldDB" id="A2G0N5"/>
<dbReference type="Gene3D" id="1.25.40.20">
    <property type="entry name" value="Ankyrin repeat-containing domain"/>
    <property type="match status" value="1"/>
</dbReference>
<accession>A2G0N5</accession>
<organism evidence="3 4">
    <name type="scientific">Trichomonas vaginalis (strain ATCC PRA-98 / G3)</name>
    <dbReference type="NCBI Taxonomy" id="412133"/>
    <lineage>
        <taxon>Eukaryota</taxon>
        <taxon>Metamonada</taxon>
        <taxon>Parabasalia</taxon>
        <taxon>Trichomonadida</taxon>
        <taxon>Trichomonadidae</taxon>
        <taxon>Trichomonas</taxon>
    </lineage>
</organism>
<proteinExistence type="predicted"/>
<evidence type="ECO:0000313" key="3">
    <source>
        <dbReference type="EMBL" id="EAX89275.1"/>
    </source>
</evidence>
<dbReference type="PANTHER" id="PTHR24164">
    <property type="entry name" value="RELA-ASSOCIATED INHIBITOR"/>
    <property type="match status" value="1"/>
</dbReference>
<dbReference type="SMART" id="SM00248">
    <property type="entry name" value="ANK"/>
    <property type="match status" value="4"/>
</dbReference>
<feature type="compositionally biased region" description="Low complexity" evidence="2">
    <location>
        <begin position="165"/>
        <end position="177"/>
    </location>
</feature>
<dbReference type="InterPro" id="IPR002110">
    <property type="entry name" value="Ankyrin_rpt"/>
</dbReference>
<evidence type="ECO:0000256" key="1">
    <source>
        <dbReference type="PROSITE-ProRule" id="PRU00023"/>
    </source>
</evidence>
<feature type="compositionally biased region" description="Polar residues" evidence="2">
    <location>
        <begin position="134"/>
        <end position="144"/>
    </location>
</feature>
<dbReference type="InterPro" id="IPR028320">
    <property type="entry name" value="iASPP"/>
</dbReference>
<dbReference type="SUPFAM" id="SSF48403">
    <property type="entry name" value="Ankyrin repeat"/>
    <property type="match status" value="1"/>
</dbReference>
<feature type="region of interest" description="Disordered" evidence="2">
    <location>
        <begin position="134"/>
        <end position="177"/>
    </location>
</feature>
<dbReference type="InParanoid" id="A2G0N5"/>
<evidence type="ECO:0000256" key="2">
    <source>
        <dbReference type="SAM" id="MobiDB-lite"/>
    </source>
</evidence>
<feature type="repeat" description="ANK" evidence="1">
    <location>
        <begin position="266"/>
        <end position="298"/>
    </location>
</feature>
<dbReference type="Proteomes" id="UP000001542">
    <property type="component" value="Unassembled WGS sequence"/>
</dbReference>